<evidence type="ECO:0000313" key="7">
    <source>
        <dbReference type="EMBL" id="AOW81055.1"/>
    </source>
</evidence>
<keyword evidence="4 6" id="KW-1133">Transmembrane helix</keyword>
<evidence type="ECO:0000256" key="6">
    <source>
        <dbReference type="SAM" id="Phobius"/>
    </source>
</evidence>
<feature type="transmembrane region" description="Helical" evidence="6">
    <location>
        <begin position="324"/>
        <end position="344"/>
    </location>
</feature>
<dbReference type="GO" id="GO:0005886">
    <property type="term" value="C:plasma membrane"/>
    <property type="evidence" value="ECO:0007669"/>
    <property type="project" value="UniProtKB-SubCell"/>
</dbReference>
<organism evidence="7 8">
    <name type="scientific">Halodesulfurarchaeum formicicum</name>
    <dbReference type="NCBI Taxonomy" id="1873524"/>
    <lineage>
        <taxon>Archaea</taxon>
        <taxon>Methanobacteriati</taxon>
        <taxon>Methanobacteriota</taxon>
        <taxon>Stenosarchaea group</taxon>
        <taxon>Halobacteria</taxon>
        <taxon>Halobacteriales</taxon>
        <taxon>Halobacteriaceae</taxon>
        <taxon>Halodesulfurarchaeum</taxon>
    </lineage>
</organism>
<keyword evidence="3 6" id="KW-0812">Transmembrane</keyword>
<feature type="transmembrane region" description="Helical" evidence="6">
    <location>
        <begin position="193"/>
        <end position="215"/>
    </location>
</feature>
<feature type="transmembrane region" description="Helical" evidence="6">
    <location>
        <begin position="127"/>
        <end position="150"/>
    </location>
</feature>
<proteinExistence type="predicted"/>
<keyword evidence="5 6" id="KW-0472">Membrane</keyword>
<dbReference type="GeneID" id="29829881"/>
<evidence type="ECO:0000256" key="1">
    <source>
        <dbReference type="ARBA" id="ARBA00004651"/>
    </source>
</evidence>
<evidence type="ECO:0000313" key="8">
    <source>
        <dbReference type="Proteomes" id="UP000185608"/>
    </source>
</evidence>
<reference evidence="7 8" key="1">
    <citation type="submission" date="2016-06" db="EMBL/GenBank/DDBJ databases">
        <title>Discovery of anaerobic lithoheterotrophic haloarchaeon capable of sulfur respiration by hydrogen and formate.</title>
        <authorList>
            <person name="Sorokin D.Y."/>
            <person name="Kublanov I.V."/>
            <person name="Roman P."/>
            <person name="Sinninghe Damste J.S."/>
            <person name="Golyshin P.N."/>
            <person name="Rojo D."/>
            <person name="Ciordia S."/>
            <person name="Mena Md.C."/>
            <person name="Ferrer M."/>
            <person name="Smedile F."/>
            <person name="Messina E."/>
            <person name="La Cono V."/>
            <person name="Yakimov M.M."/>
        </authorList>
    </citation>
    <scope>NUCLEOTIDE SEQUENCE [LARGE SCALE GENOMIC DNA]</scope>
    <source>
        <strain evidence="7 8">HTSR1</strain>
    </source>
</reference>
<feature type="transmembrane region" description="Helical" evidence="6">
    <location>
        <begin position="156"/>
        <end position="181"/>
    </location>
</feature>
<sequence>MHRSVLWTVPIAVLREVQRSQATFLAAAIAYYGFVSIIPLALLGLAIAQTFGGPGLETALHGADQFLSPAAVEVIEGSLADSRGSGGASVASLLILAWSASKIFRGLDIAFSQVEGVTIEKSILARILDAAIVFFAIPVALAASALLGVVVPYFEWIPFIGVLSQLSLPGVLVVAFFPMFYRFPDVDMSFRQALPGTVLAAVGWALLAAGFSLYATYAGNFQLYGVLGAGLLLVSWLYLGGIIIMVGAVVNVVLVGGTPGDRDGATAATDSEGTEPAPDIGELAREVEGLRADLDEKTMSRSAIESELKAYVRKRQRKGKATGWGPYLVLLYGTAMTLGAFYWLQGGWAILAMIVVWLSTLGLYVQLVLFGMGIQAASVPGRLLEVLRNARS</sequence>
<evidence type="ECO:0000256" key="3">
    <source>
        <dbReference type="ARBA" id="ARBA00022692"/>
    </source>
</evidence>
<dbReference type="Proteomes" id="UP000185608">
    <property type="component" value="Chromosome"/>
</dbReference>
<evidence type="ECO:0000256" key="4">
    <source>
        <dbReference type="ARBA" id="ARBA00022989"/>
    </source>
</evidence>
<evidence type="ECO:0000256" key="2">
    <source>
        <dbReference type="ARBA" id="ARBA00022475"/>
    </source>
</evidence>
<feature type="transmembrane region" description="Helical" evidence="6">
    <location>
        <begin position="350"/>
        <end position="374"/>
    </location>
</feature>
<keyword evidence="2" id="KW-1003">Cell membrane</keyword>
<evidence type="ECO:0000256" key="5">
    <source>
        <dbReference type="ARBA" id="ARBA00023136"/>
    </source>
</evidence>
<dbReference type="AlphaFoldDB" id="A0A1D8S6T4"/>
<dbReference type="PANTHER" id="PTHR30213">
    <property type="entry name" value="INNER MEMBRANE PROTEIN YHJD"/>
    <property type="match status" value="1"/>
</dbReference>
<accession>A0A1D8S6T4</accession>
<dbReference type="KEGG" id="halh:HTSR_1891"/>
<comment type="subcellular location">
    <subcellularLocation>
        <location evidence="1">Cell membrane</location>
        <topology evidence="1">Multi-pass membrane protein</topology>
    </subcellularLocation>
</comment>
<dbReference type="PATRIC" id="fig|1855411.3.peg.1899"/>
<gene>
    <name evidence="7" type="ORF">HTSR_1891</name>
</gene>
<feature type="transmembrane region" description="Helical" evidence="6">
    <location>
        <begin position="221"/>
        <end position="254"/>
    </location>
</feature>
<dbReference type="STRING" id="1873524.HSR6_1961"/>
<dbReference type="PANTHER" id="PTHR30213:SF0">
    <property type="entry name" value="UPF0761 MEMBRANE PROTEIN YIHY"/>
    <property type="match status" value="1"/>
</dbReference>
<dbReference type="Pfam" id="PF03631">
    <property type="entry name" value="Virul_fac_BrkB"/>
    <property type="match status" value="1"/>
</dbReference>
<name>A0A1D8S6T4_9EURY</name>
<dbReference type="InterPro" id="IPR017039">
    <property type="entry name" value="Virul_fac_BrkB"/>
</dbReference>
<protein>
    <submittedName>
        <fullName evidence="7">Ribonuclease BN</fullName>
    </submittedName>
</protein>
<feature type="transmembrane region" description="Helical" evidence="6">
    <location>
        <begin position="29"/>
        <end position="48"/>
    </location>
</feature>
<dbReference type="RefSeq" id="WP_070365706.1">
    <property type="nucleotide sequence ID" value="NZ_CP016070.1"/>
</dbReference>
<dbReference type="EMBL" id="CP016070">
    <property type="protein sequence ID" value="AOW81055.1"/>
    <property type="molecule type" value="Genomic_DNA"/>
</dbReference>